<name>A0A939LSI9_9CELL</name>
<feature type="domain" description="Nudix hydrolase" evidence="4">
    <location>
        <begin position="1"/>
        <end position="119"/>
    </location>
</feature>
<dbReference type="GO" id="GO:0006754">
    <property type="term" value="P:ATP biosynthetic process"/>
    <property type="evidence" value="ECO:0007669"/>
    <property type="project" value="TreeGrafter"/>
</dbReference>
<evidence type="ECO:0000313" key="5">
    <source>
        <dbReference type="EMBL" id="MBO1753078.1"/>
    </source>
</evidence>
<dbReference type="InterPro" id="IPR051325">
    <property type="entry name" value="Nudix_hydrolase_domain"/>
</dbReference>
<dbReference type="Gene3D" id="3.40.50.1240">
    <property type="entry name" value="Phosphoglycerate mutase-like"/>
    <property type="match status" value="1"/>
</dbReference>
<protein>
    <submittedName>
        <fullName evidence="5">NUDIX hydrolase</fullName>
    </submittedName>
</protein>
<dbReference type="Pfam" id="PF00300">
    <property type="entry name" value="His_Phos_1"/>
    <property type="match status" value="1"/>
</dbReference>
<reference evidence="5" key="1">
    <citation type="submission" date="2021-03" db="EMBL/GenBank/DDBJ databases">
        <title>Actinotalea soli sp. nov., isolated from soil.</title>
        <authorList>
            <person name="Ping W."/>
            <person name="Zhang J."/>
        </authorList>
    </citation>
    <scope>NUCLEOTIDE SEQUENCE</scope>
    <source>
        <strain evidence="5">BY-33</strain>
    </source>
</reference>
<dbReference type="Gene3D" id="3.90.79.10">
    <property type="entry name" value="Nucleoside Triphosphate Pyrophosphohydrolase"/>
    <property type="match status" value="1"/>
</dbReference>
<dbReference type="PANTHER" id="PTHR21340:SF0">
    <property type="entry name" value="BIS(5'-NUCLEOSYL)-TETRAPHOSPHATASE [ASYMMETRICAL]"/>
    <property type="match status" value="1"/>
</dbReference>
<comment type="similarity">
    <text evidence="1 3">Belongs to the Nudix hydrolase family.</text>
</comment>
<dbReference type="AlphaFoldDB" id="A0A939LSI9"/>
<dbReference type="PROSITE" id="PS00893">
    <property type="entry name" value="NUDIX_BOX"/>
    <property type="match status" value="1"/>
</dbReference>
<dbReference type="SMART" id="SM00855">
    <property type="entry name" value="PGAM"/>
    <property type="match status" value="1"/>
</dbReference>
<accession>A0A939LSI9</accession>
<dbReference type="PRINTS" id="PR00502">
    <property type="entry name" value="NUDIXFAMILY"/>
</dbReference>
<dbReference type="SUPFAM" id="SSF53254">
    <property type="entry name" value="Phosphoglycerate mutase-like"/>
    <property type="match status" value="1"/>
</dbReference>
<evidence type="ECO:0000259" key="4">
    <source>
        <dbReference type="PROSITE" id="PS51462"/>
    </source>
</evidence>
<sequence>MLVHRPRYKDWSWPKGKVDPGESLPAAAVREVAEETGLQVVLGIPLPGLRYALSDGRVKQVHYWAARPAEEADAAPLSVRPPIELASPEEVDEAVWVGAATAEELLTRRADRSPLATLTAFWARDRLATRTVTVVRHGRARRRSAWRRGESSRPLTPKGAAQAVALVPVLAAFGVREVVTSPWKRCLDTIEPYASKAGITLVSQKALTEAAHADDPAATSEVMGELIVHPRDAAVSTHRPVLGDVVDTVGEATRRWTVGTLPAKDPYLRTGEIMVAHVAGEGDKARIVAVERHRPPSTL</sequence>
<dbReference type="PROSITE" id="PS51462">
    <property type="entry name" value="NUDIX"/>
    <property type="match status" value="1"/>
</dbReference>
<dbReference type="InterPro" id="IPR029033">
    <property type="entry name" value="His_PPase_superfam"/>
</dbReference>
<gene>
    <name evidence="5" type="ORF">J4G33_14795</name>
</gene>
<evidence type="ECO:0000313" key="6">
    <source>
        <dbReference type="Proteomes" id="UP000664209"/>
    </source>
</evidence>
<evidence type="ECO:0000256" key="2">
    <source>
        <dbReference type="ARBA" id="ARBA00022801"/>
    </source>
</evidence>
<dbReference type="GO" id="GO:0004081">
    <property type="term" value="F:bis(5'-nucleosyl)-tetraphosphatase (asymmetrical) activity"/>
    <property type="evidence" value="ECO:0007669"/>
    <property type="project" value="TreeGrafter"/>
</dbReference>
<dbReference type="EMBL" id="JAGEMK010000009">
    <property type="protein sequence ID" value="MBO1753078.1"/>
    <property type="molecule type" value="Genomic_DNA"/>
</dbReference>
<comment type="caution">
    <text evidence="5">The sequence shown here is derived from an EMBL/GenBank/DDBJ whole genome shotgun (WGS) entry which is preliminary data.</text>
</comment>
<dbReference type="Proteomes" id="UP000664209">
    <property type="component" value="Unassembled WGS sequence"/>
</dbReference>
<evidence type="ECO:0000256" key="1">
    <source>
        <dbReference type="ARBA" id="ARBA00005582"/>
    </source>
</evidence>
<dbReference type="InterPro" id="IPR020084">
    <property type="entry name" value="NUDIX_hydrolase_CS"/>
</dbReference>
<dbReference type="CDD" id="cd03673">
    <property type="entry name" value="NUDIX_Ap6A_hydrolase"/>
    <property type="match status" value="1"/>
</dbReference>
<evidence type="ECO:0000256" key="3">
    <source>
        <dbReference type="RuleBase" id="RU003476"/>
    </source>
</evidence>
<dbReference type="InterPro" id="IPR015797">
    <property type="entry name" value="NUDIX_hydrolase-like_dom_sf"/>
</dbReference>
<proteinExistence type="inferred from homology"/>
<organism evidence="5 6">
    <name type="scientific">Actinotalea soli</name>
    <dbReference type="NCBI Taxonomy" id="2819234"/>
    <lineage>
        <taxon>Bacteria</taxon>
        <taxon>Bacillati</taxon>
        <taxon>Actinomycetota</taxon>
        <taxon>Actinomycetes</taxon>
        <taxon>Micrococcales</taxon>
        <taxon>Cellulomonadaceae</taxon>
        <taxon>Actinotalea</taxon>
    </lineage>
</organism>
<dbReference type="SUPFAM" id="SSF55811">
    <property type="entry name" value="Nudix"/>
    <property type="match status" value="1"/>
</dbReference>
<dbReference type="PANTHER" id="PTHR21340">
    <property type="entry name" value="DIADENOSINE 5,5-P1,P4-TETRAPHOSPHATE PYROPHOSPHOHYDROLASE MUTT"/>
    <property type="match status" value="1"/>
</dbReference>
<dbReference type="InterPro" id="IPR013078">
    <property type="entry name" value="His_Pase_superF_clade-1"/>
</dbReference>
<dbReference type="InterPro" id="IPR000086">
    <property type="entry name" value="NUDIX_hydrolase_dom"/>
</dbReference>
<keyword evidence="6" id="KW-1185">Reference proteome</keyword>
<dbReference type="GO" id="GO:0006167">
    <property type="term" value="P:AMP biosynthetic process"/>
    <property type="evidence" value="ECO:0007669"/>
    <property type="project" value="TreeGrafter"/>
</dbReference>
<dbReference type="InterPro" id="IPR020476">
    <property type="entry name" value="Nudix_hydrolase"/>
</dbReference>
<dbReference type="Pfam" id="PF00293">
    <property type="entry name" value="NUDIX"/>
    <property type="match status" value="1"/>
</dbReference>
<keyword evidence="2 3" id="KW-0378">Hydrolase</keyword>